<sequence>MGLPLNLSQANAYAQYIYQATVNDSRFPPEWPNVYTNESLNEKLSQRIEYLVDATAEEWNELQTSRTARQRQTTTASLDTTSEASSSAARLNPMSHQTLHRQLPNEENMTWVYHFLSKLPEWNEMKRPQFEAHKVPSKFGDGTFAPLTFLVRYQARLFTIAPCPGYTQKYIRINKNSLGSILKFFDLKQYAHPQNASIQANGIHLNFNIFNFTKLKEDKWIKQEFQRTPEDIVPVVCLGDGNFGRRTFRGRPHGLARTLRRLLHEAKNQGHLLSIDINERYTSQVCSGCGEKKLDNLTLSSS</sequence>
<feature type="compositionally biased region" description="Polar residues" evidence="1">
    <location>
        <begin position="78"/>
        <end position="91"/>
    </location>
</feature>
<feature type="region of interest" description="Disordered" evidence="1">
    <location>
        <begin position="61"/>
        <end position="91"/>
    </location>
</feature>
<dbReference type="OrthoDB" id="2224690at2759"/>
<dbReference type="AlphaFoldDB" id="A0A0B7NW13"/>
<name>A0A0B7NW13_9FUNG</name>
<dbReference type="Proteomes" id="UP000054107">
    <property type="component" value="Unassembled WGS sequence"/>
</dbReference>
<accession>A0A0B7NW13</accession>
<reference evidence="2 3" key="1">
    <citation type="submission" date="2014-09" db="EMBL/GenBank/DDBJ databases">
        <authorList>
            <person name="Ellenberger Sabrina"/>
        </authorList>
    </citation>
    <scope>NUCLEOTIDE SEQUENCE [LARGE SCALE GENOMIC DNA]</scope>
    <source>
        <strain evidence="2 3">CBS 412.66</strain>
    </source>
</reference>
<evidence type="ECO:0000256" key="1">
    <source>
        <dbReference type="SAM" id="MobiDB-lite"/>
    </source>
</evidence>
<evidence type="ECO:0000313" key="3">
    <source>
        <dbReference type="Proteomes" id="UP000054107"/>
    </source>
</evidence>
<feature type="compositionally biased region" description="Low complexity" evidence="1">
    <location>
        <begin position="63"/>
        <end position="77"/>
    </location>
</feature>
<keyword evidence="3" id="KW-1185">Reference proteome</keyword>
<organism evidence="2 3">
    <name type="scientific">Parasitella parasitica</name>
    <dbReference type="NCBI Taxonomy" id="35722"/>
    <lineage>
        <taxon>Eukaryota</taxon>
        <taxon>Fungi</taxon>
        <taxon>Fungi incertae sedis</taxon>
        <taxon>Mucoromycota</taxon>
        <taxon>Mucoromycotina</taxon>
        <taxon>Mucoromycetes</taxon>
        <taxon>Mucorales</taxon>
        <taxon>Mucorineae</taxon>
        <taxon>Mucoraceae</taxon>
        <taxon>Parasitella</taxon>
    </lineage>
</organism>
<dbReference type="EMBL" id="LN734017">
    <property type="protein sequence ID" value="CEP19244.1"/>
    <property type="molecule type" value="Genomic_DNA"/>
</dbReference>
<protein>
    <submittedName>
        <fullName evidence="2">Uncharacterized protein</fullName>
    </submittedName>
</protein>
<proteinExistence type="predicted"/>
<evidence type="ECO:0000313" key="2">
    <source>
        <dbReference type="EMBL" id="CEP19244.1"/>
    </source>
</evidence>
<gene>
    <name evidence="2" type="primary">PARPA_13557.1 scaffold 46959</name>
</gene>